<dbReference type="RefSeq" id="WP_260349338.1">
    <property type="nucleotide sequence ID" value="NZ_JAOAOS010000013.1"/>
</dbReference>
<name>A0ABW0F3H3_9HYPH</name>
<dbReference type="EMBL" id="JBHSLI010000004">
    <property type="protein sequence ID" value="MFC5293531.1"/>
    <property type="molecule type" value="Genomic_DNA"/>
</dbReference>
<keyword evidence="6" id="KW-1185">Reference proteome</keyword>
<dbReference type="SUPFAM" id="SSF48008">
    <property type="entry name" value="GntR ligand-binding domain-like"/>
    <property type="match status" value="1"/>
</dbReference>
<dbReference type="Gene3D" id="1.20.120.530">
    <property type="entry name" value="GntR ligand-binding domain-like"/>
    <property type="match status" value="1"/>
</dbReference>
<evidence type="ECO:0000256" key="1">
    <source>
        <dbReference type="ARBA" id="ARBA00023015"/>
    </source>
</evidence>
<evidence type="ECO:0000256" key="2">
    <source>
        <dbReference type="ARBA" id="ARBA00023125"/>
    </source>
</evidence>
<dbReference type="Pfam" id="PF00392">
    <property type="entry name" value="GntR"/>
    <property type="match status" value="1"/>
</dbReference>
<dbReference type="InterPro" id="IPR008920">
    <property type="entry name" value="TF_FadR/GntR_C"/>
</dbReference>
<keyword evidence="3" id="KW-0804">Transcription</keyword>
<gene>
    <name evidence="5" type="ORF">ACFPK2_11080</name>
</gene>
<dbReference type="InterPro" id="IPR036390">
    <property type="entry name" value="WH_DNA-bd_sf"/>
</dbReference>
<keyword evidence="1" id="KW-0805">Transcription regulation</keyword>
<accession>A0ABW0F3H3</accession>
<dbReference type="PROSITE" id="PS50949">
    <property type="entry name" value="HTH_GNTR"/>
    <property type="match status" value="1"/>
</dbReference>
<dbReference type="Pfam" id="PF07729">
    <property type="entry name" value="FCD"/>
    <property type="match status" value="1"/>
</dbReference>
<dbReference type="SMART" id="SM00895">
    <property type="entry name" value="FCD"/>
    <property type="match status" value="1"/>
</dbReference>
<evidence type="ECO:0000259" key="4">
    <source>
        <dbReference type="PROSITE" id="PS50949"/>
    </source>
</evidence>
<dbReference type="Gene3D" id="1.10.10.10">
    <property type="entry name" value="Winged helix-like DNA-binding domain superfamily/Winged helix DNA-binding domain"/>
    <property type="match status" value="1"/>
</dbReference>
<sequence length="245" mass="27371">MELAAATQAQIDSRSLAHAQALVQRIVAERHDRPSLVSRIAIEVGAEIIEGIRQPGDDLNSVELSKRYRTSRTPIREALMLLEKEGLVDVPPRKRPRVASPGLDEIREIYRARATLFAMVAAETARSIDQKGLDRLRAGFRDMELAYRAGDFNAFVWANVDFYELNTQLAGNLTVKRILDSLLLRTARLRRLSLARPGRMARSYDDHARLIAAYEDRDAQLAAALIQSNHINALAALESHLAPEA</sequence>
<dbReference type="PANTHER" id="PTHR43537:SF5">
    <property type="entry name" value="UXU OPERON TRANSCRIPTIONAL REGULATOR"/>
    <property type="match status" value="1"/>
</dbReference>
<dbReference type="PANTHER" id="PTHR43537">
    <property type="entry name" value="TRANSCRIPTIONAL REGULATOR, GNTR FAMILY"/>
    <property type="match status" value="1"/>
</dbReference>
<evidence type="ECO:0000313" key="5">
    <source>
        <dbReference type="EMBL" id="MFC5293531.1"/>
    </source>
</evidence>
<reference evidence="6" key="1">
    <citation type="journal article" date="2019" name="Int. J. Syst. Evol. Microbiol.">
        <title>The Global Catalogue of Microorganisms (GCM) 10K type strain sequencing project: providing services to taxonomists for standard genome sequencing and annotation.</title>
        <authorList>
            <consortium name="The Broad Institute Genomics Platform"/>
            <consortium name="The Broad Institute Genome Sequencing Center for Infectious Disease"/>
            <person name="Wu L."/>
            <person name="Ma J."/>
        </authorList>
    </citation>
    <scope>NUCLEOTIDE SEQUENCE [LARGE SCALE GENOMIC DNA]</scope>
    <source>
        <strain evidence="6">CGMCC 1.15643</strain>
    </source>
</reference>
<dbReference type="SUPFAM" id="SSF46785">
    <property type="entry name" value="Winged helix' DNA-binding domain"/>
    <property type="match status" value="1"/>
</dbReference>
<evidence type="ECO:0000256" key="3">
    <source>
        <dbReference type="ARBA" id="ARBA00023163"/>
    </source>
</evidence>
<feature type="domain" description="HTH gntR-type" evidence="4">
    <location>
        <begin position="34"/>
        <end position="101"/>
    </location>
</feature>
<proteinExistence type="predicted"/>
<organism evidence="5 6">
    <name type="scientific">Bosea minatitlanensis</name>
    <dbReference type="NCBI Taxonomy" id="128782"/>
    <lineage>
        <taxon>Bacteria</taxon>
        <taxon>Pseudomonadati</taxon>
        <taxon>Pseudomonadota</taxon>
        <taxon>Alphaproteobacteria</taxon>
        <taxon>Hyphomicrobiales</taxon>
        <taxon>Boseaceae</taxon>
        <taxon>Bosea</taxon>
    </lineage>
</organism>
<dbReference type="Proteomes" id="UP001595976">
    <property type="component" value="Unassembled WGS sequence"/>
</dbReference>
<comment type="caution">
    <text evidence="5">The sequence shown here is derived from an EMBL/GenBank/DDBJ whole genome shotgun (WGS) entry which is preliminary data.</text>
</comment>
<dbReference type="SMART" id="SM00345">
    <property type="entry name" value="HTH_GNTR"/>
    <property type="match status" value="1"/>
</dbReference>
<dbReference type="InterPro" id="IPR000524">
    <property type="entry name" value="Tscrpt_reg_HTH_GntR"/>
</dbReference>
<protein>
    <submittedName>
        <fullName evidence="5">GntR family transcriptional regulator</fullName>
    </submittedName>
</protein>
<keyword evidence="2" id="KW-0238">DNA-binding</keyword>
<dbReference type="InterPro" id="IPR036388">
    <property type="entry name" value="WH-like_DNA-bd_sf"/>
</dbReference>
<dbReference type="InterPro" id="IPR011711">
    <property type="entry name" value="GntR_C"/>
</dbReference>
<evidence type="ECO:0000313" key="6">
    <source>
        <dbReference type="Proteomes" id="UP001595976"/>
    </source>
</evidence>